<keyword evidence="4" id="KW-1185">Reference proteome</keyword>
<dbReference type="RefSeq" id="WP_092936130.1">
    <property type="nucleotide sequence ID" value="NZ_FOIC01000063.1"/>
</dbReference>
<evidence type="ECO:0000259" key="2">
    <source>
        <dbReference type="Pfam" id="PF04230"/>
    </source>
</evidence>
<dbReference type="Proteomes" id="UP000199320">
    <property type="component" value="Unassembled WGS sequence"/>
</dbReference>
<sequence length="340" mass="38535">MKIVILRTWLTNIGNGFIDKGAKAIVRQSFPEADIFEVSGFPNKTEEKVALGPLAGGTWRKLGDTGQKFRDHRFRTHPVRQNMVNLSEFVDADLAILPGCVLYDVGLEPYFQTLLELQARDIPIVILGAGGGDYHRETRQYVTEKLQQLDVCGLIARDTPTYEHYGDVVDVAHNGIDCAFFINEWHTPPESNQQFTVAAFDKVEEPPLQTDNRTIRPDHNPFGRSKPYQGLPRNVRDRLKNRNNFKRGNVFVSDLVTDYLFLYANTETTHSDRIHACVPTLAYGNQAKFHFDTPRGALFDNVGLSDITDRTVSLDEGIEEKKEQQVQQLRDTVDVLQNMA</sequence>
<reference evidence="4" key="1">
    <citation type="submission" date="2016-10" db="EMBL/GenBank/DDBJ databases">
        <authorList>
            <person name="Varghese N."/>
            <person name="Submissions S."/>
        </authorList>
    </citation>
    <scope>NUCLEOTIDE SEQUENCE [LARGE SCALE GENOMIC DNA]</scope>
    <source>
        <strain evidence="4">CDM_6</strain>
    </source>
</reference>
<dbReference type="GO" id="GO:0016740">
    <property type="term" value="F:transferase activity"/>
    <property type="evidence" value="ECO:0007669"/>
    <property type="project" value="UniProtKB-KW"/>
</dbReference>
<evidence type="ECO:0000313" key="4">
    <source>
        <dbReference type="Proteomes" id="UP000199320"/>
    </source>
</evidence>
<accession>A0A1I0JVV4</accession>
<dbReference type="AlphaFoldDB" id="A0A1I0JVV4"/>
<feature type="domain" description="Polysaccharide pyruvyl transferase" evidence="2">
    <location>
        <begin position="12"/>
        <end position="284"/>
    </location>
</feature>
<evidence type="ECO:0000313" key="3">
    <source>
        <dbReference type="EMBL" id="SEU14047.1"/>
    </source>
</evidence>
<feature type="region of interest" description="Disordered" evidence="1">
    <location>
        <begin position="208"/>
        <end position="234"/>
    </location>
</feature>
<evidence type="ECO:0000256" key="1">
    <source>
        <dbReference type="SAM" id="MobiDB-lite"/>
    </source>
</evidence>
<dbReference type="InterPro" id="IPR007345">
    <property type="entry name" value="Polysacch_pyruvyl_Trfase"/>
</dbReference>
<dbReference type="STRING" id="392421.SAMN04488694_1633"/>
<dbReference type="OrthoDB" id="205663at2157"/>
<organism evidence="3 4">
    <name type="scientific">Natrinema hispanicum</name>
    <dbReference type="NCBI Taxonomy" id="392421"/>
    <lineage>
        <taxon>Archaea</taxon>
        <taxon>Methanobacteriati</taxon>
        <taxon>Methanobacteriota</taxon>
        <taxon>Stenosarchaea group</taxon>
        <taxon>Halobacteria</taxon>
        <taxon>Halobacteriales</taxon>
        <taxon>Natrialbaceae</taxon>
        <taxon>Natrinema</taxon>
    </lineage>
</organism>
<gene>
    <name evidence="3" type="ORF">SAMN04488694_1633</name>
</gene>
<proteinExistence type="predicted"/>
<name>A0A1I0JVV4_9EURY</name>
<protein>
    <submittedName>
        <fullName evidence="3">Polysaccharide pyruvyl transferase</fullName>
    </submittedName>
</protein>
<keyword evidence="3" id="KW-0808">Transferase</keyword>
<dbReference type="Pfam" id="PF04230">
    <property type="entry name" value="PS_pyruv_trans"/>
    <property type="match status" value="1"/>
</dbReference>
<dbReference type="EMBL" id="FOIC01000063">
    <property type="protein sequence ID" value="SEU14047.1"/>
    <property type="molecule type" value="Genomic_DNA"/>
</dbReference>